<dbReference type="Proteomes" id="UP001396646">
    <property type="component" value="Unassembled WGS sequence"/>
</dbReference>
<keyword evidence="1" id="KW-1133">Transmembrane helix</keyword>
<protein>
    <submittedName>
        <fullName evidence="2">Uncharacterized protein</fullName>
    </submittedName>
</protein>
<keyword evidence="1" id="KW-0812">Transmembrane</keyword>
<sequence length="83" mass="9063">MLTSIISATSLVSSTVVVMMNEIGLLEYEVLTVIVLIVLVYAKEILSASNCWTKSLATSFKMGIFTLLVVFASIVTFKITEII</sequence>
<keyword evidence="1" id="KW-0472">Membrane</keyword>
<dbReference type="EMBL" id="JBCAUS010000005">
    <property type="protein sequence ID" value="MEL4305594.1"/>
    <property type="molecule type" value="Genomic_DNA"/>
</dbReference>
<comment type="caution">
    <text evidence="2">The sequence shown here is derived from an EMBL/GenBank/DDBJ whole genome shotgun (WGS) entry which is preliminary data.</text>
</comment>
<proteinExistence type="predicted"/>
<name>A0ABU9KT80_9EURY</name>
<evidence type="ECO:0000313" key="2">
    <source>
        <dbReference type="EMBL" id="MEL4305594.1"/>
    </source>
</evidence>
<feature type="transmembrane region" description="Helical" evidence="1">
    <location>
        <begin position="62"/>
        <end position="80"/>
    </location>
</feature>
<feature type="transmembrane region" description="Helical" evidence="1">
    <location>
        <begin position="24"/>
        <end position="42"/>
    </location>
</feature>
<dbReference type="RefSeq" id="WP_342127243.1">
    <property type="nucleotide sequence ID" value="NZ_JBCAUS010000005.1"/>
</dbReference>
<evidence type="ECO:0000313" key="3">
    <source>
        <dbReference type="Proteomes" id="UP001396646"/>
    </source>
</evidence>
<reference evidence="2 3" key="1">
    <citation type="submission" date="2024-04" db="EMBL/GenBank/DDBJ databases">
        <title>Methanococcoides sp. LMO-2.</title>
        <authorList>
            <person name="Liang L."/>
        </authorList>
    </citation>
    <scope>NUCLEOTIDE SEQUENCE [LARGE SCALE GENOMIC DNA]</scope>
    <source>
        <strain evidence="2 3">LMO-2</strain>
    </source>
</reference>
<accession>A0ABU9KT80</accession>
<evidence type="ECO:0000256" key="1">
    <source>
        <dbReference type="SAM" id="Phobius"/>
    </source>
</evidence>
<gene>
    <name evidence="2" type="ORF">WOA13_07115</name>
</gene>
<organism evidence="2 3">
    <name type="scientific">Methanococcoides cohabitans</name>
    <dbReference type="NCBI Taxonomy" id="3136559"/>
    <lineage>
        <taxon>Archaea</taxon>
        <taxon>Methanobacteriati</taxon>
        <taxon>Methanobacteriota</taxon>
        <taxon>Stenosarchaea group</taxon>
        <taxon>Methanomicrobia</taxon>
        <taxon>Methanosarcinales</taxon>
        <taxon>Methanosarcinaceae</taxon>
        <taxon>Methanococcoides</taxon>
    </lineage>
</organism>
<keyword evidence="3" id="KW-1185">Reference proteome</keyword>